<dbReference type="EMBL" id="PSQE01000006">
    <property type="protein sequence ID" value="RHN52608.1"/>
    <property type="molecule type" value="Genomic_DNA"/>
</dbReference>
<protein>
    <submittedName>
        <fullName evidence="1">Uncharacterized protein</fullName>
    </submittedName>
</protein>
<dbReference type="Proteomes" id="UP000265566">
    <property type="component" value="Chromosome 6"/>
</dbReference>
<evidence type="ECO:0000313" key="1">
    <source>
        <dbReference type="EMBL" id="RHN52608.1"/>
    </source>
</evidence>
<comment type="caution">
    <text evidence="1">The sequence shown here is derived from an EMBL/GenBank/DDBJ whole genome shotgun (WGS) entry which is preliminary data.</text>
</comment>
<gene>
    <name evidence="1" type="ORF">MtrunA17_Chr6g0482381</name>
</gene>
<sequence>MTAQKSGSCFKPAKRVLDFTLTEGSDDLDNRVYMSIPSRGYSENFKSFYSVSPPLERGALEIMNILGEKQVED</sequence>
<dbReference type="Gramene" id="rna37302">
    <property type="protein sequence ID" value="RHN52608.1"/>
    <property type="gene ID" value="gene37302"/>
</dbReference>
<proteinExistence type="predicted"/>
<organism evidence="1 2">
    <name type="scientific">Medicago truncatula</name>
    <name type="common">Barrel medic</name>
    <name type="synonym">Medicago tribuloides</name>
    <dbReference type="NCBI Taxonomy" id="3880"/>
    <lineage>
        <taxon>Eukaryota</taxon>
        <taxon>Viridiplantae</taxon>
        <taxon>Streptophyta</taxon>
        <taxon>Embryophyta</taxon>
        <taxon>Tracheophyta</taxon>
        <taxon>Spermatophyta</taxon>
        <taxon>Magnoliopsida</taxon>
        <taxon>eudicotyledons</taxon>
        <taxon>Gunneridae</taxon>
        <taxon>Pentapetalae</taxon>
        <taxon>rosids</taxon>
        <taxon>fabids</taxon>
        <taxon>Fabales</taxon>
        <taxon>Fabaceae</taxon>
        <taxon>Papilionoideae</taxon>
        <taxon>50 kb inversion clade</taxon>
        <taxon>NPAAA clade</taxon>
        <taxon>Hologalegina</taxon>
        <taxon>IRL clade</taxon>
        <taxon>Trifolieae</taxon>
        <taxon>Medicago</taxon>
    </lineage>
</organism>
<dbReference type="AlphaFoldDB" id="A0A396HJ10"/>
<evidence type="ECO:0000313" key="2">
    <source>
        <dbReference type="Proteomes" id="UP000265566"/>
    </source>
</evidence>
<reference evidence="2" key="1">
    <citation type="journal article" date="2018" name="Nat. Plants">
        <title>Whole-genome landscape of Medicago truncatula symbiotic genes.</title>
        <authorList>
            <person name="Pecrix Y."/>
            <person name="Staton S.E."/>
            <person name="Sallet E."/>
            <person name="Lelandais-Briere C."/>
            <person name="Moreau S."/>
            <person name="Carrere S."/>
            <person name="Blein T."/>
            <person name="Jardinaud M.F."/>
            <person name="Latrasse D."/>
            <person name="Zouine M."/>
            <person name="Zahm M."/>
            <person name="Kreplak J."/>
            <person name="Mayjonade B."/>
            <person name="Satge C."/>
            <person name="Perez M."/>
            <person name="Cauet S."/>
            <person name="Marande W."/>
            <person name="Chantry-Darmon C."/>
            <person name="Lopez-Roques C."/>
            <person name="Bouchez O."/>
            <person name="Berard A."/>
            <person name="Debelle F."/>
            <person name="Munos S."/>
            <person name="Bendahmane A."/>
            <person name="Berges H."/>
            <person name="Niebel A."/>
            <person name="Buitink J."/>
            <person name="Frugier F."/>
            <person name="Benhamed M."/>
            <person name="Crespi M."/>
            <person name="Gouzy J."/>
            <person name="Gamas P."/>
        </authorList>
    </citation>
    <scope>NUCLEOTIDE SEQUENCE [LARGE SCALE GENOMIC DNA]</scope>
    <source>
        <strain evidence="2">cv. Jemalong A17</strain>
    </source>
</reference>
<accession>A0A396HJ10</accession>
<name>A0A396HJ10_MEDTR</name>